<proteinExistence type="predicted"/>
<reference evidence="1 2" key="1">
    <citation type="submission" date="2023-12" db="EMBL/GenBank/DDBJ databases">
        <title>Gut-associated functions are favored during microbiome assembly across C. elegans life.</title>
        <authorList>
            <person name="Zimmermann J."/>
        </authorList>
    </citation>
    <scope>NUCLEOTIDE SEQUENCE [LARGE SCALE GENOMIC DNA]</scope>
    <source>
        <strain evidence="1 2">MYb71</strain>
    </source>
</reference>
<dbReference type="EMBL" id="JBBGZH010000002">
    <property type="protein sequence ID" value="MEJ5021111.1"/>
    <property type="molecule type" value="Genomic_DNA"/>
</dbReference>
<dbReference type="RefSeq" id="WP_181153407.1">
    <property type="nucleotide sequence ID" value="NZ_JBBGZH010000002.1"/>
</dbReference>
<evidence type="ECO:0000313" key="1">
    <source>
        <dbReference type="EMBL" id="MEJ5021111.1"/>
    </source>
</evidence>
<evidence type="ECO:0000313" key="2">
    <source>
        <dbReference type="Proteomes" id="UP001375812"/>
    </source>
</evidence>
<organism evidence="1 2">
    <name type="scientific">Ochrobactrum vermis</name>
    <dbReference type="NCBI Taxonomy" id="1827297"/>
    <lineage>
        <taxon>Bacteria</taxon>
        <taxon>Pseudomonadati</taxon>
        <taxon>Pseudomonadota</taxon>
        <taxon>Alphaproteobacteria</taxon>
        <taxon>Hyphomicrobiales</taxon>
        <taxon>Brucellaceae</taxon>
        <taxon>Brucella/Ochrobactrum group</taxon>
        <taxon>Ochrobactrum</taxon>
    </lineage>
</organism>
<protein>
    <recommendedName>
        <fullName evidence="3">Transposase</fullName>
    </recommendedName>
</protein>
<comment type="caution">
    <text evidence="1">The sequence shown here is derived from an EMBL/GenBank/DDBJ whole genome shotgun (WGS) entry which is preliminary data.</text>
</comment>
<name>A0ABU8PFT6_9HYPH</name>
<gene>
    <name evidence="1" type="ORF">WH297_15420</name>
</gene>
<keyword evidence="2" id="KW-1185">Reference proteome</keyword>
<sequence length="72" mass="8197">MDKGYDADAIRADLAKRTIGAIIADRSNQRVKIEHDRLLNRQRDRIERVFGHLEINRSIGTHGQLASSSLAW</sequence>
<accession>A0ABU8PFT6</accession>
<evidence type="ECO:0008006" key="3">
    <source>
        <dbReference type="Google" id="ProtNLM"/>
    </source>
</evidence>
<dbReference type="Proteomes" id="UP001375812">
    <property type="component" value="Unassembled WGS sequence"/>
</dbReference>